<name>A0AAE9YWX1_9GAMM</name>
<proteinExistence type="predicted"/>
<dbReference type="AlphaFoldDB" id="A0AAE9YWX1"/>
<accession>A0AAE9YWX1</accession>
<gene>
    <name evidence="1" type="ORF">SG35_026960</name>
</gene>
<protein>
    <submittedName>
        <fullName evidence="1">DUF2783 domain-containing protein</fullName>
    </submittedName>
</protein>
<dbReference type="Proteomes" id="UP000032568">
    <property type="component" value="Chromosome"/>
</dbReference>
<sequence>MNNDNLTNEAKHDWDEVYARLIASHEGLTEEQSARLNSSLILLMLKHVPALEQIQAYLDESRAFSLAPPVKE</sequence>
<evidence type="ECO:0000313" key="1">
    <source>
        <dbReference type="EMBL" id="WDE02047.1"/>
    </source>
</evidence>
<dbReference type="Pfam" id="PF10932">
    <property type="entry name" value="DUF2783"/>
    <property type="match status" value="1"/>
</dbReference>
<evidence type="ECO:0000313" key="2">
    <source>
        <dbReference type="Proteomes" id="UP000032568"/>
    </source>
</evidence>
<reference evidence="1 2" key="1">
    <citation type="journal article" date="2015" name="Genome Announc.">
        <title>Draft Genome Sequences of Marine Isolates of Thalassomonas viridans and Thalassomonas actiniarum.</title>
        <authorList>
            <person name="Olonade I."/>
            <person name="van Zyl L.J."/>
            <person name="Trindade M."/>
        </authorList>
    </citation>
    <scope>NUCLEOTIDE SEQUENCE [LARGE SCALE GENOMIC DNA]</scope>
    <source>
        <strain evidence="1 2">A5K-106</strain>
    </source>
</reference>
<dbReference type="KEGG" id="tact:SG35_026960"/>
<reference evidence="1 2" key="2">
    <citation type="journal article" date="2022" name="Mar. Drugs">
        <title>Bioassay-Guided Fractionation Leads to the Detection of Cholic Acid Generated by the Rare Thalassomonas sp.</title>
        <authorList>
            <person name="Pheiffer F."/>
            <person name="Schneider Y.K."/>
            <person name="Hansen E.H."/>
            <person name="Andersen J.H."/>
            <person name="Isaksson J."/>
            <person name="Busche T."/>
            <person name="R C."/>
            <person name="Kalinowski J."/>
            <person name="Zyl L.V."/>
            <person name="Trindade M."/>
        </authorList>
    </citation>
    <scope>NUCLEOTIDE SEQUENCE [LARGE SCALE GENOMIC DNA]</scope>
    <source>
        <strain evidence="1 2">A5K-106</strain>
    </source>
</reference>
<organism evidence="1 2">
    <name type="scientific">Thalassomonas actiniarum</name>
    <dbReference type="NCBI Taxonomy" id="485447"/>
    <lineage>
        <taxon>Bacteria</taxon>
        <taxon>Pseudomonadati</taxon>
        <taxon>Pseudomonadota</taxon>
        <taxon>Gammaproteobacteria</taxon>
        <taxon>Alteromonadales</taxon>
        <taxon>Colwelliaceae</taxon>
        <taxon>Thalassomonas</taxon>
    </lineage>
</organism>
<dbReference type="EMBL" id="CP059735">
    <property type="protein sequence ID" value="WDE02047.1"/>
    <property type="molecule type" value="Genomic_DNA"/>
</dbReference>
<dbReference type="InterPro" id="IPR021233">
    <property type="entry name" value="DUF2783"/>
</dbReference>
<keyword evidence="2" id="KW-1185">Reference proteome</keyword>